<protein>
    <recommendedName>
        <fullName evidence="1">ATP-dependent DNA helicase</fullName>
        <ecNumber evidence="1">5.6.2.3</ecNumber>
    </recommendedName>
</protein>
<dbReference type="AlphaFoldDB" id="A0A9N9NS42"/>
<comment type="catalytic activity">
    <reaction evidence="1">
        <text>ATP + H2O = ADP + phosphate + H(+)</text>
        <dbReference type="Rhea" id="RHEA:13065"/>
        <dbReference type="ChEBI" id="CHEBI:15377"/>
        <dbReference type="ChEBI" id="CHEBI:15378"/>
        <dbReference type="ChEBI" id="CHEBI:30616"/>
        <dbReference type="ChEBI" id="CHEBI:43474"/>
        <dbReference type="ChEBI" id="CHEBI:456216"/>
        <dbReference type="EC" id="5.6.2.3"/>
    </reaction>
</comment>
<keyword evidence="1" id="KW-0347">Helicase</keyword>
<organism evidence="3 4">
    <name type="scientific">Cetraspora pellucida</name>
    <dbReference type="NCBI Taxonomy" id="1433469"/>
    <lineage>
        <taxon>Eukaryota</taxon>
        <taxon>Fungi</taxon>
        <taxon>Fungi incertae sedis</taxon>
        <taxon>Mucoromycota</taxon>
        <taxon>Glomeromycotina</taxon>
        <taxon>Glomeromycetes</taxon>
        <taxon>Diversisporales</taxon>
        <taxon>Gigasporaceae</taxon>
        <taxon>Cetraspora</taxon>
    </lineage>
</organism>
<comment type="caution">
    <text evidence="3">The sequence shown here is derived from an EMBL/GenBank/DDBJ whole genome shotgun (WGS) entry which is preliminary data.</text>
</comment>
<keyword evidence="4" id="KW-1185">Reference proteome</keyword>
<accession>A0A9N9NS42</accession>
<feature type="domain" description="DNA helicase Pif1-like DEAD-box helicase" evidence="2">
    <location>
        <begin position="193"/>
        <end position="325"/>
    </location>
</feature>
<keyword evidence="1" id="KW-0547">Nucleotide-binding</keyword>
<proteinExistence type="inferred from homology"/>
<dbReference type="GO" id="GO:0006310">
    <property type="term" value="P:DNA recombination"/>
    <property type="evidence" value="ECO:0007669"/>
    <property type="project" value="UniProtKB-KW"/>
</dbReference>
<dbReference type="GO" id="GO:0006281">
    <property type="term" value="P:DNA repair"/>
    <property type="evidence" value="ECO:0007669"/>
    <property type="project" value="UniProtKB-KW"/>
</dbReference>
<evidence type="ECO:0000313" key="4">
    <source>
        <dbReference type="Proteomes" id="UP000789759"/>
    </source>
</evidence>
<keyword evidence="1" id="KW-0233">DNA recombination</keyword>
<dbReference type="EC" id="5.6.2.3" evidence="1"/>
<dbReference type="InterPro" id="IPR027417">
    <property type="entry name" value="P-loop_NTPase"/>
</dbReference>
<dbReference type="InterPro" id="IPR010285">
    <property type="entry name" value="DNA_helicase_pif1-like_DEAD"/>
</dbReference>
<dbReference type="EMBL" id="CAJVQA010020810">
    <property type="protein sequence ID" value="CAG8765706.1"/>
    <property type="molecule type" value="Genomic_DNA"/>
</dbReference>
<evidence type="ECO:0000256" key="1">
    <source>
        <dbReference type="RuleBase" id="RU363044"/>
    </source>
</evidence>
<dbReference type="Gene3D" id="3.40.50.300">
    <property type="entry name" value="P-loop containing nucleotide triphosphate hydrolases"/>
    <property type="match status" value="1"/>
</dbReference>
<dbReference type="GO" id="GO:0043139">
    <property type="term" value="F:5'-3' DNA helicase activity"/>
    <property type="evidence" value="ECO:0007669"/>
    <property type="project" value="UniProtKB-EC"/>
</dbReference>
<name>A0A9N9NS42_9GLOM</name>
<keyword evidence="1" id="KW-0234">DNA repair</keyword>
<keyword evidence="1" id="KW-0227">DNA damage</keyword>
<sequence length="326" mass="36770">MPNAPCMKNGQSSKGYPKHFQERTAVNNDNYPIYMRKDNGRTVEVRRMYFVHSTAGEHYYLRLLLNVVSGATSFPNLRTVNSILYNTFKEACDALGLLQNDKEWDRCLAEAALIQSGSQLRHLFATFLLFCNPIHPETLWEKYFTSFSDDIRLQLPDIVNSNTNLHNQALLYLQSILNNHERSLHDFPNMPIPIRSQGHIALAIASSEIASLLLPGGRTAHSRFKLPFTLHKSSTCSIPHRSALTELLQKASLIIWNEAPMAHRNAPEALNRTLQDLMKAIDPAFENLPFGGKIFIFGGDFQQILPVVVKGGREDIVSSSLKRSPL</sequence>
<evidence type="ECO:0000313" key="3">
    <source>
        <dbReference type="EMBL" id="CAG8765706.1"/>
    </source>
</evidence>
<reference evidence="3" key="1">
    <citation type="submission" date="2021-06" db="EMBL/GenBank/DDBJ databases">
        <authorList>
            <person name="Kallberg Y."/>
            <person name="Tangrot J."/>
            <person name="Rosling A."/>
        </authorList>
    </citation>
    <scope>NUCLEOTIDE SEQUENCE</scope>
    <source>
        <strain evidence="3">FL966</strain>
    </source>
</reference>
<dbReference type="PANTHER" id="PTHR10492:SF57">
    <property type="entry name" value="ATP-DEPENDENT DNA HELICASE"/>
    <property type="match status" value="1"/>
</dbReference>
<dbReference type="PANTHER" id="PTHR10492">
    <property type="match status" value="1"/>
</dbReference>
<gene>
    <name evidence="3" type="ORF">CPELLU_LOCUS15578</name>
</gene>
<dbReference type="Pfam" id="PF05970">
    <property type="entry name" value="PIF1"/>
    <property type="match status" value="1"/>
</dbReference>
<dbReference type="GO" id="GO:0000723">
    <property type="term" value="P:telomere maintenance"/>
    <property type="evidence" value="ECO:0007669"/>
    <property type="project" value="InterPro"/>
</dbReference>
<keyword evidence="1" id="KW-0378">Hydrolase</keyword>
<dbReference type="GO" id="GO:0005524">
    <property type="term" value="F:ATP binding"/>
    <property type="evidence" value="ECO:0007669"/>
    <property type="project" value="UniProtKB-KW"/>
</dbReference>
<dbReference type="GO" id="GO:0016787">
    <property type="term" value="F:hydrolase activity"/>
    <property type="evidence" value="ECO:0007669"/>
    <property type="project" value="UniProtKB-KW"/>
</dbReference>
<keyword evidence="1" id="KW-0067">ATP-binding</keyword>
<comment type="cofactor">
    <cofactor evidence="1">
        <name>Mg(2+)</name>
        <dbReference type="ChEBI" id="CHEBI:18420"/>
    </cofactor>
</comment>
<dbReference type="OrthoDB" id="5860629at2759"/>
<dbReference type="Proteomes" id="UP000789759">
    <property type="component" value="Unassembled WGS sequence"/>
</dbReference>
<comment type="similarity">
    <text evidence="1">Belongs to the helicase family.</text>
</comment>
<evidence type="ECO:0000259" key="2">
    <source>
        <dbReference type="Pfam" id="PF05970"/>
    </source>
</evidence>